<dbReference type="PROSITE" id="PS50937">
    <property type="entry name" value="HTH_MERR_2"/>
    <property type="match status" value="1"/>
</dbReference>
<dbReference type="GO" id="GO:0003677">
    <property type="term" value="F:DNA binding"/>
    <property type="evidence" value="ECO:0007669"/>
    <property type="project" value="UniProtKB-KW"/>
</dbReference>
<sequence length="78" mass="8870">MQPKQTQNADERIRIGEAAAILGVHVQTLRDYEARGVIASTRTVGGDRRFRRGDVEDLRDNPPAKYVRRDPRQNPRSA</sequence>
<gene>
    <name evidence="3" type="ORF">WDU99_01690</name>
</gene>
<evidence type="ECO:0000313" key="3">
    <source>
        <dbReference type="EMBL" id="MEJ1087024.1"/>
    </source>
</evidence>
<proteinExistence type="predicted"/>
<name>A0ABU8L6T2_9MICO</name>
<evidence type="ECO:0000313" key="4">
    <source>
        <dbReference type="Proteomes" id="UP001371224"/>
    </source>
</evidence>
<dbReference type="CDD" id="cd04761">
    <property type="entry name" value="HTH_MerR-SF"/>
    <property type="match status" value="1"/>
</dbReference>
<evidence type="ECO:0000259" key="2">
    <source>
        <dbReference type="PROSITE" id="PS50937"/>
    </source>
</evidence>
<dbReference type="Pfam" id="PF00376">
    <property type="entry name" value="MerR"/>
    <property type="match status" value="1"/>
</dbReference>
<dbReference type="SMART" id="SM00422">
    <property type="entry name" value="HTH_MERR"/>
    <property type="match status" value="1"/>
</dbReference>
<organism evidence="3 4">
    <name type="scientific">Microbacterium bandirmense</name>
    <dbReference type="NCBI Taxonomy" id="3122050"/>
    <lineage>
        <taxon>Bacteria</taxon>
        <taxon>Bacillati</taxon>
        <taxon>Actinomycetota</taxon>
        <taxon>Actinomycetes</taxon>
        <taxon>Micrococcales</taxon>
        <taxon>Microbacteriaceae</taxon>
        <taxon>Microbacterium</taxon>
    </lineage>
</organism>
<dbReference type="NCBIfam" id="TIGR01764">
    <property type="entry name" value="excise"/>
    <property type="match status" value="1"/>
</dbReference>
<dbReference type="InterPro" id="IPR010093">
    <property type="entry name" value="SinI_DNA-bd"/>
</dbReference>
<reference evidence="3 4" key="1">
    <citation type="submission" date="2024-02" db="EMBL/GenBank/DDBJ databases">
        <authorList>
            <person name="Saticioglu I.B."/>
        </authorList>
    </citation>
    <scope>NUCLEOTIDE SEQUENCE [LARGE SCALE GENOMIC DNA]</scope>
    <source>
        <strain evidence="3 4">Mu-80</strain>
    </source>
</reference>
<protein>
    <submittedName>
        <fullName evidence="3">MerR family DNA-binding transcriptional regulator</fullName>
    </submittedName>
</protein>
<feature type="region of interest" description="Disordered" evidence="1">
    <location>
        <begin position="50"/>
        <end position="78"/>
    </location>
</feature>
<keyword evidence="3" id="KW-0238">DNA-binding</keyword>
<dbReference type="Proteomes" id="UP001371224">
    <property type="component" value="Unassembled WGS sequence"/>
</dbReference>
<dbReference type="SUPFAM" id="SSF46955">
    <property type="entry name" value="Putative DNA-binding domain"/>
    <property type="match status" value="1"/>
</dbReference>
<accession>A0ABU8L6T2</accession>
<dbReference type="InterPro" id="IPR009061">
    <property type="entry name" value="DNA-bd_dom_put_sf"/>
</dbReference>
<dbReference type="RefSeq" id="WP_337330697.1">
    <property type="nucleotide sequence ID" value="NZ_JBBDGM010000001.1"/>
</dbReference>
<dbReference type="EMBL" id="JBBDGM010000001">
    <property type="protein sequence ID" value="MEJ1087024.1"/>
    <property type="molecule type" value="Genomic_DNA"/>
</dbReference>
<evidence type="ECO:0000256" key="1">
    <source>
        <dbReference type="SAM" id="MobiDB-lite"/>
    </source>
</evidence>
<dbReference type="PROSITE" id="PS00552">
    <property type="entry name" value="HTH_MERR_1"/>
    <property type="match status" value="1"/>
</dbReference>
<dbReference type="InterPro" id="IPR000551">
    <property type="entry name" value="MerR-type_HTH_dom"/>
</dbReference>
<feature type="domain" description="HTH merR-type" evidence="2">
    <location>
        <begin position="12"/>
        <end position="59"/>
    </location>
</feature>
<keyword evidence="4" id="KW-1185">Reference proteome</keyword>
<dbReference type="Gene3D" id="1.10.1660.10">
    <property type="match status" value="1"/>
</dbReference>
<comment type="caution">
    <text evidence="3">The sequence shown here is derived from an EMBL/GenBank/DDBJ whole genome shotgun (WGS) entry which is preliminary data.</text>
</comment>